<evidence type="ECO:0000313" key="1">
    <source>
        <dbReference type="EMBL" id="PNZ25168.1"/>
    </source>
</evidence>
<dbReference type="RefSeq" id="WP_103358887.1">
    <property type="nucleotide sequence ID" value="NZ_CP113107.1"/>
</dbReference>
<organism evidence="1 2">
    <name type="scientific">Staphylococcus rostri</name>
    <dbReference type="NCBI Taxonomy" id="522262"/>
    <lineage>
        <taxon>Bacteria</taxon>
        <taxon>Bacillati</taxon>
        <taxon>Bacillota</taxon>
        <taxon>Bacilli</taxon>
        <taxon>Bacillales</taxon>
        <taxon>Staphylococcaceae</taxon>
        <taxon>Staphylococcus</taxon>
    </lineage>
</organism>
<dbReference type="Proteomes" id="UP000242752">
    <property type="component" value="Unassembled WGS sequence"/>
</dbReference>
<proteinExistence type="predicted"/>
<comment type="caution">
    <text evidence="1">The sequence shown here is derived from an EMBL/GenBank/DDBJ whole genome shotgun (WGS) entry which is preliminary data.</text>
</comment>
<evidence type="ECO:0000313" key="2">
    <source>
        <dbReference type="Proteomes" id="UP000242752"/>
    </source>
</evidence>
<dbReference type="NCBIfam" id="NF047400">
    <property type="entry name" value="MazE_PemI_antitoxin"/>
    <property type="match status" value="1"/>
</dbReference>
<dbReference type="EMBL" id="PPRF01000088">
    <property type="protein sequence ID" value="PNZ25168.1"/>
    <property type="molecule type" value="Genomic_DNA"/>
</dbReference>
<keyword evidence="2" id="KW-1185">Reference proteome</keyword>
<sequence length="74" mass="8600">MDTVKTRLQDDEVIVTLDHKFNIPAGKTFYICEEQNGTISLIPKVDDYFATAKKNEFVNEDEIYNDVWLNNEKA</sequence>
<dbReference type="AlphaFoldDB" id="A0A2K3YIU2"/>
<name>A0A2K3YIU2_9STAP</name>
<gene>
    <name evidence="1" type="ORF">CD122_10310</name>
</gene>
<accession>A0A2K3YIU2</accession>
<dbReference type="OrthoDB" id="71707at2"/>
<protein>
    <submittedName>
        <fullName evidence="1">AbrB family transcriptional regulator</fullName>
    </submittedName>
</protein>
<reference evidence="1 2" key="1">
    <citation type="submission" date="2017-08" db="EMBL/GenBank/DDBJ databases">
        <title>Draft genome sequences of 64 type strains of genus Staph aureus.</title>
        <authorList>
            <person name="Cole K."/>
            <person name="Golubchik T."/>
            <person name="Russell J."/>
            <person name="Foster D."/>
            <person name="Llewelyn M."/>
            <person name="Wilson D."/>
            <person name="Crook D."/>
            <person name="Paul J."/>
        </authorList>
    </citation>
    <scope>NUCLEOTIDE SEQUENCE [LARGE SCALE GENOMIC DNA]</scope>
    <source>
        <strain evidence="1 2">DSM 21968</strain>
    </source>
</reference>